<feature type="non-terminal residue" evidence="3">
    <location>
        <position position="1"/>
    </location>
</feature>
<accession>A0A2I0HJZ5</accession>
<comment type="caution">
    <text evidence="3">The sequence shown here is derived from an EMBL/GenBank/DDBJ whole genome shotgun (WGS) entry which is preliminary data.</text>
</comment>
<protein>
    <recommendedName>
        <fullName evidence="2">Lon protease AAA+ ATPase lid domain-containing protein</fullName>
    </recommendedName>
</protein>
<evidence type="ECO:0000256" key="1">
    <source>
        <dbReference type="SAM" id="MobiDB-lite"/>
    </source>
</evidence>
<dbReference type="Proteomes" id="UP000233551">
    <property type="component" value="Unassembled WGS sequence"/>
</dbReference>
<dbReference type="Gene3D" id="1.10.8.60">
    <property type="match status" value="1"/>
</dbReference>
<dbReference type="PANTHER" id="PTHR43718">
    <property type="entry name" value="LON PROTEASE"/>
    <property type="match status" value="1"/>
</dbReference>
<evidence type="ECO:0000259" key="2">
    <source>
        <dbReference type="Pfam" id="PF22667"/>
    </source>
</evidence>
<feature type="region of interest" description="Disordered" evidence="1">
    <location>
        <begin position="100"/>
        <end position="172"/>
    </location>
</feature>
<organism evidence="3 4">
    <name type="scientific">Punica granatum</name>
    <name type="common">Pomegranate</name>
    <dbReference type="NCBI Taxonomy" id="22663"/>
    <lineage>
        <taxon>Eukaryota</taxon>
        <taxon>Viridiplantae</taxon>
        <taxon>Streptophyta</taxon>
        <taxon>Embryophyta</taxon>
        <taxon>Tracheophyta</taxon>
        <taxon>Spermatophyta</taxon>
        <taxon>Magnoliopsida</taxon>
        <taxon>eudicotyledons</taxon>
        <taxon>Gunneridae</taxon>
        <taxon>Pentapetalae</taxon>
        <taxon>rosids</taxon>
        <taxon>malvids</taxon>
        <taxon>Myrtales</taxon>
        <taxon>Lythraceae</taxon>
        <taxon>Punica</taxon>
    </lineage>
</organism>
<feature type="domain" description="Lon protease AAA+ ATPase lid" evidence="2">
    <location>
        <begin position="48"/>
        <end position="103"/>
    </location>
</feature>
<feature type="non-terminal residue" evidence="3">
    <location>
        <position position="172"/>
    </location>
</feature>
<dbReference type="GO" id="GO:0004176">
    <property type="term" value="F:ATP-dependent peptidase activity"/>
    <property type="evidence" value="ECO:0007669"/>
    <property type="project" value="InterPro"/>
</dbReference>
<evidence type="ECO:0000313" key="4">
    <source>
        <dbReference type="Proteomes" id="UP000233551"/>
    </source>
</evidence>
<gene>
    <name evidence="3" type="ORF">CRG98_047578</name>
</gene>
<feature type="compositionally biased region" description="Polar residues" evidence="1">
    <location>
        <begin position="160"/>
        <end position="172"/>
    </location>
</feature>
<dbReference type="PANTHER" id="PTHR43718:SF2">
    <property type="entry name" value="LON PROTEASE HOMOLOG, MITOCHONDRIAL"/>
    <property type="match status" value="1"/>
</dbReference>
<proteinExistence type="predicted"/>
<dbReference type="GO" id="GO:0004252">
    <property type="term" value="F:serine-type endopeptidase activity"/>
    <property type="evidence" value="ECO:0007669"/>
    <property type="project" value="InterPro"/>
</dbReference>
<dbReference type="GO" id="GO:0006515">
    <property type="term" value="P:protein quality control for misfolded or incompletely synthesized proteins"/>
    <property type="evidence" value="ECO:0007669"/>
    <property type="project" value="TreeGrafter"/>
</dbReference>
<dbReference type="STRING" id="22663.A0A2I0HJZ5"/>
<dbReference type="AlphaFoldDB" id="A0A2I0HJZ5"/>
<dbReference type="GO" id="GO:0005759">
    <property type="term" value="C:mitochondrial matrix"/>
    <property type="evidence" value="ECO:0007669"/>
    <property type="project" value="TreeGrafter"/>
</dbReference>
<dbReference type="InterPro" id="IPR027417">
    <property type="entry name" value="P-loop_NTPase"/>
</dbReference>
<sequence>VLFVCTANVVETIPNPLLDRMEVIAIAGYITDEKVHIARDYLEKSTQEACGIKPEQVEVTDAALLALIENYCREAGVRNLQKQIEKIYRKIALQLVRQGEQKTVPANAEGEGVGLTEAKVEPDEDSSPRRSEGDSQNIADKVETSSSVDETSVASLEVEQVQQPSDQSTELK</sequence>
<dbReference type="InterPro" id="IPR027065">
    <property type="entry name" value="Lon_Prtase"/>
</dbReference>
<dbReference type="EMBL" id="PGOL01008127">
    <property type="protein sequence ID" value="PKI32015.1"/>
    <property type="molecule type" value="Genomic_DNA"/>
</dbReference>
<evidence type="ECO:0000313" key="3">
    <source>
        <dbReference type="EMBL" id="PKI32015.1"/>
    </source>
</evidence>
<dbReference type="GO" id="GO:0007005">
    <property type="term" value="P:mitochondrion organization"/>
    <property type="evidence" value="ECO:0007669"/>
    <property type="project" value="TreeGrafter"/>
</dbReference>
<feature type="compositionally biased region" description="Low complexity" evidence="1">
    <location>
        <begin position="144"/>
        <end position="155"/>
    </location>
</feature>
<reference evidence="3 4" key="1">
    <citation type="submission" date="2017-11" db="EMBL/GenBank/DDBJ databases">
        <title>De-novo sequencing of pomegranate (Punica granatum L.) genome.</title>
        <authorList>
            <person name="Akparov Z."/>
            <person name="Amiraslanov A."/>
            <person name="Hajiyeva S."/>
            <person name="Abbasov M."/>
            <person name="Kaur K."/>
            <person name="Hamwieh A."/>
            <person name="Solovyev V."/>
            <person name="Salamov A."/>
            <person name="Braich B."/>
            <person name="Kosarev P."/>
            <person name="Mahmoud A."/>
            <person name="Hajiyev E."/>
            <person name="Babayeva S."/>
            <person name="Izzatullayeva V."/>
            <person name="Mammadov A."/>
            <person name="Mammadov A."/>
            <person name="Sharifova S."/>
            <person name="Ojaghi J."/>
            <person name="Eynullazada K."/>
            <person name="Bayramov B."/>
            <person name="Abdulazimova A."/>
            <person name="Shahmuradov I."/>
        </authorList>
    </citation>
    <scope>NUCLEOTIDE SEQUENCE [LARGE SCALE GENOMIC DNA]</scope>
    <source>
        <strain evidence="4">cv. AG2017</strain>
        <tissue evidence="3">Leaf</tissue>
    </source>
</reference>
<dbReference type="Pfam" id="PF22667">
    <property type="entry name" value="Lon_lid"/>
    <property type="match status" value="1"/>
</dbReference>
<keyword evidence="4" id="KW-1185">Reference proteome</keyword>
<dbReference type="FunFam" id="1.10.8.60:FF:000080">
    <property type="entry name" value="Lon protease homolog, mitochondrial"/>
    <property type="match status" value="1"/>
</dbReference>
<feature type="compositionally biased region" description="Basic and acidic residues" evidence="1">
    <location>
        <begin position="118"/>
        <end position="133"/>
    </location>
</feature>
<name>A0A2I0HJZ5_PUNGR</name>
<dbReference type="GO" id="GO:0005524">
    <property type="term" value="F:ATP binding"/>
    <property type="evidence" value="ECO:0007669"/>
    <property type="project" value="InterPro"/>
</dbReference>
<dbReference type="GO" id="GO:0051131">
    <property type="term" value="P:chaperone-mediated protein complex assembly"/>
    <property type="evidence" value="ECO:0007669"/>
    <property type="project" value="TreeGrafter"/>
</dbReference>
<dbReference type="SUPFAM" id="SSF52540">
    <property type="entry name" value="P-loop containing nucleoside triphosphate hydrolases"/>
    <property type="match status" value="1"/>
</dbReference>
<dbReference type="GO" id="GO:0003697">
    <property type="term" value="F:single-stranded DNA binding"/>
    <property type="evidence" value="ECO:0007669"/>
    <property type="project" value="TreeGrafter"/>
</dbReference>
<dbReference type="InterPro" id="IPR054594">
    <property type="entry name" value="Lon_lid"/>
</dbReference>